<gene>
    <name evidence="2" type="ORF">Plil01_001200700</name>
</gene>
<dbReference type="Proteomes" id="UP001165083">
    <property type="component" value="Unassembled WGS sequence"/>
</dbReference>
<protein>
    <submittedName>
        <fullName evidence="2">Unnamed protein product</fullName>
    </submittedName>
</protein>
<reference evidence="2" key="1">
    <citation type="submission" date="2023-04" db="EMBL/GenBank/DDBJ databases">
        <title>Phytophthora lilii NBRC 32176.</title>
        <authorList>
            <person name="Ichikawa N."/>
            <person name="Sato H."/>
            <person name="Tonouchi N."/>
        </authorList>
    </citation>
    <scope>NUCLEOTIDE SEQUENCE</scope>
    <source>
        <strain evidence="2">NBRC 32176</strain>
    </source>
</reference>
<dbReference type="AlphaFoldDB" id="A0A9W6UAR1"/>
<comment type="caution">
    <text evidence="2">The sequence shown here is derived from an EMBL/GenBank/DDBJ whole genome shotgun (WGS) entry which is preliminary data.</text>
</comment>
<keyword evidence="3" id="KW-1185">Reference proteome</keyword>
<feature type="compositionally biased region" description="Polar residues" evidence="1">
    <location>
        <begin position="19"/>
        <end position="44"/>
    </location>
</feature>
<sequence>MAEINRPMLGQKSIEERSASTVSNQTSEYSSGNFSSHLNVSQGPRLTDSIRRDSGYGVGGIRQTEMKLKVAEIDHDLPPERMKDYKGRIRVSRLFLHTKNDLISSTRMN</sequence>
<evidence type="ECO:0000256" key="1">
    <source>
        <dbReference type="SAM" id="MobiDB-lite"/>
    </source>
</evidence>
<name>A0A9W6UAR1_9STRA</name>
<proteinExistence type="predicted"/>
<evidence type="ECO:0000313" key="3">
    <source>
        <dbReference type="Proteomes" id="UP001165083"/>
    </source>
</evidence>
<accession>A0A9W6UAR1</accession>
<dbReference type="OrthoDB" id="10409182at2759"/>
<feature type="region of interest" description="Disordered" evidence="1">
    <location>
        <begin position="1"/>
        <end position="58"/>
    </location>
</feature>
<evidence type="ECO:0000313" key="2">
    <source>
        <dbReference type="EMBL" id="GMF28500.1"/>
    </source>
</evidence>
<dbReference type="EMBL" id="BSXW01000716">
    <property type="protein sequence ID" value="GMF28500.1"/>
    <property type="molecule type" value="Genomic_DNA"/>
</dbReference>
<organism evidence="2 3">
    <name type="scientific">Phytophthora lilii</name>
    <dbReference type="NCBI Taxonomy" id="2077276"/>
    <lineage>
        <taxon>Eukaryota</taxon>
        <taxon>Sar</taxon>
        <taxon>Stramenopiles</taxon>
        <taxon>Oomycota</taxon>
        <taxon>Peronosporomycetes</taxon>
        <taxon>Peronosporales</taxon>
        <taxon>Peronosporaceae</taxon>
        <taxon>Phytophthora</taxon>
    </lineage>
</organism>